<name>A0A8X8YHA6_SALSN</name>
<protein>
    <recommendedName>
        <fullName evidence="4">Glycosyltransferase</fullName>
        <ecNumber evidence="4">2.4.1.-</ecNumber>
    </recommendedName>
</protein>
<keyword evidence="6" id="KW-1185">Reference proteome</keyword>
<dbReference type="CDD" id="cd03784">
    <property type="entry name" value="GT1_Gtf-like"/>
    <property type="match status" value="1"/>
</dbReference>
<keyword evidence="2 3" id="KW-0808">Transferase</keyword>
<sequence>MNLQIYFQSTDDISNCQISWFVPINLGVEHNQQNSRLVVMEPSGRGRRVVLVPYPFQGHLTPMLQLGALLHRCGFSITLAHTRFNSPYTSHYPHFHFLPLSDDLDGFDTSFHNLLNVMAAMNANCLPSFQEHMLNMLETEDVACVIYDNIMTFVDVVATSLNLPTILLRTTAAAYMHSHLVLFHLIAHKRLPLPESEVELPVPNLHPLRYKDLPVQATQKLPEQVRQFLLSYMNIRSSAAVIWNTIETLDQWPLQQLQQQWPVPFFTIGPLHKMAPPLPTSLMKEDAFCLSWLDKRPPNSVIYISLGSMATINQEELREMARGLAKSDHPFLWVVRPSLLNGSSDAIESLPADFKELVPERGLVVDWAPQRKVLEHPAVGGFFSHCGWNSTLESLCGGVPMICRPCFADQMVNARYLTHVWRVGVELESVGEKSVEGAVRTLMGSDCGRGMRERAVEMKLEIERSVGRGGSSSESLHHLVNFVASL</sequence>
<dbReference type="AlphaFoldDB" id="A0A8X8YHA6"/>
<dbReference type="EC" id="2.4.1.-" evidence="4"/>
<dbReference type="InterPro" id="IPR035595">
    <property type="entry name" value="UDP_glycos_trans_CS"/>
</dbReference>
<gene>
    <name evidence="5" type="ORF">SASPL_104490</name>
</gene>
<dbReference type="PANTHER" id="PTHR11926">
    <property type="entry name" value="GLUCOSYL/GLUCURONOSYL TRANSFERASES"/>
    <property type="match status" value="1"/>
</dbReference>
<organism evidence="5">
    <name type="scientific">Salvia splendens</name>
    <name type="common">Scarlet sage</name>
    <dbReference type="NCBI Taxonomy" id="180675"/>
    <lineage>
        <taxon>Eukaryota</taxon>
        <taxon>Viridiplantae</taxon>
        <taxon>Streptophyta</taxon>
        <taxon>Embryophyta</taxon>
        <taxon>Tracheophyta</taxon>
        <taxon>Spermatophyta</taxon>
        <taxon>Magnoliopsida</taxon>
        <taxon>eudicotyledons</taxon>
        <taxon>Gunneridae</taxon>
        <taxon>Pentapetalae</taxon>
        <taxon>asterids</taxon>
        <taxon>lamiids</taxon>
        <taxon>Lamiales</taxon>
        <taxon>Lamiaceae</taxon>
        <taxon>Nepetoideae</taxon>
        <taxon>Mentheae</taxon>
        <taxon>Salviinae</taxon>
        <taxon>Salvia</taxon>
        <taxon>Salvia subgen. Calosphace</taxon>
        <taxon>core Calosphace</taxon>
    </lineage>
</organism>
<evidence type="ECO:0000256" key="1">
    <source>
        <dbReference type="ARBA" id="ARBA00009995"/>
    </source>
</evidence>
<comment type="similarity">
    <text evidence="1 3">Belongs to the UDP-glycosyltransferase family.</text>
</comment>
<dbReference type="Gene3D" id="3.40.50.2000">
    <property type="entry name" value="Glycogen Phosphorylase B"/>
    <property type="match status" value="2"/>
</dbReference>
<evidence type="ECO:0000256" key="4">
    <source>
        <dbReference type="RuleBase" id="RU362057"/>
    </source>
</evidence>
<accession>A0A8X8YHA6</accession>
<proteinExistence type="inferred from homology"/>
<evidence type="ECO:0000256" key="2">
    <source>
        <dbReference type="ARBA" id="ARBA00022679"/>
    </source>
</evidence>
<dbReference type="PANTHER" id="PTHR11926:SF1374">
    <property type="entry name" value="UDP-GLYCOSYLTRANSFERASE 76F1-RELATED"/>
    <property type="match status" value="1"/>
</dbReference>
<evidence type="ECO:0000256" key="3">
    <source>
        <dbReference type="RuleBase" id="RU003718"/>
    </source>
</evidence>
<dbReference type="FunFam" id="3.40.50.2000:FF:000040">
    <property type="entry name" value="UDP-glycosyltransferase 76C1"/>
    <property type="match status" value="1"/>
</dbReference>
<keyword evidence="3" id="KW-0328">Glycosyltransferase</keyword>
<reference evidence="5" key="2">
    <citation type="submission" date="2020-08" db="EMBL/GenBank/DDBJ databases">
        <title>Plant Genome Project.</title>
        <authorList>
            <person name="Zhang R.-G."/>
        </authorList>
    </citation>
    <scope>NUCLEOTIDE SEQUENCE</scope>
    <source>
        <strain evidence="5">Huo1</strain>
        <tissue evidence="5">Leaf</tissue>
    </source>
</reference>
<dbReference type="EMBL" id="PNBA02000002">
    <property type="protein sequence ID" value="KAG6432900.1"/>
    <property type="molecule type" value="Genomic_DNA"/>
</dbReference>
<dbReference type="InterPro" id="IPR002213">
    <property type="entry name" value="UDP_glucos_trans"/>
</dbReference>
<dbReference type="FunFam" id="3.40.50.2000:FF:000120">
    <property type="entry name" value="UDP-glycosyltransferase 76C1"/>
    <property type="match status" value="1"/>
</dbReference>
<evidence type="ECO:0000313" key="6">
    <source>
        <dbReference type="Proteomes" id="UP000298416"/>
    </source>
</evidence>
<comment type="caution">
    <text evidence="5">The sequence shown here is derived from an EMBL/GenBank/DDBJ whole genome shotgun (WGS) entry which is preliminary data.</text>
</comment>
<evidence type="ECO:0000313" key="5">
    <source>
        <dbReference type="EMBL" id="KAG6432900.1"/>
    </source>
</evidence>
<dbReference type="PROSITE" id="PS00375">
    <property type="entry name" value="UDPGT"/>
    <property type="match status" value="1"/>
</dbReference>
<dbReference type="Pfam" id="PF00201">
    <property type="entry name" value="UDPGT"/>
    <property type="match status" value="1"/>
</dbReference>
<dbReference type="GO" id="GO:0080044">
    <property type="term" value="F:quercetin 7-O-glucosyltransferase activity"/>
    <property type="evidence" value="ECO:0007669"/>
    <property type="project" value="TreeGrafter"/>
</dbReference>
<reference evidence="5" key="1">
    <citation type="submission" date="2018-01" db="EMBL/GenBank/DDBJ databases">
        <authorList>
            <person name="Mao J.F."/>
        </authorList>
    </citation>
    <scope>NUCLEOTIDE SEQUENCE</scope>
    <source>
        <strain evidence="5">Huo1</strain>
        <tissue evidence="5">Leaf</tissue>
    </source>
</reference>
<dbReference type="SUPFAM" id="SSF53756">
    <property type="entry name" value="UDP-Glycosyltransferase/glycogen phosphorylase"/>
    <property type="match status" value="1"/>
</dbReference>
<dbReference type="Proteomes" id="UP000298416">
    <property type="component" value="Unassembled WGS sequence"/>
</dbReference>
<dbReference type="GO" id="GO:0080043">
    <property type="term" value="F:quercetin 3-O-glucosyltransferase activity"/>
    <property type="evidence" value="ECO:0007669"/>
    <property type="project" value="TreeGrafter"/>
</dbReference>